<keyword evidence="2" id="KW-1185">Reference proteome</keyword>
<keyword evidence="1" id="KW-0614">Plasmid</keyword>
<sequence>MAAPLTVFVDYMLTSWEYGLLPAASGTGYEIGILPVRSVFKVITTSLATFLNLYLEDAPVRYDYNTYTS</sequence>
<evidence type="ECO:0000313" key="2">
    <source>
        <dbReference type="Proteomes" id="UP000831390"/>
    </source>
</evidence>
<evidence type="ECO:0000313" key="1">
    <source>
        <dbReference type="EMBL" id="UOE36813.1"/>
    </source>
</evidence>
<organism evidence="1 2">
    <name type="scientific">Hymenobacter monticola</name>
    <dbReference type="NCBI Taxonomy" id="1705399"/>
    <lineage>
        <taxon>Bacteria</taxon>
        <taxon>Pseudomonadati</taxon>
        <taxon>Bacteroidota</taxon>
        <taxon>Cytophagia</taxon>
        <taxon>Cytophagales</taxon>
        <taxon>Hymenobacteraceae</taxon>
        <taxon>Hymenobacter</taxon>
    </lineage>
</organism>
<geneLocation type="plasmid" evidence="1 2">
    <name>unnamed4</name>
</geneLocation>
<protein>
    <submittedName>
        <fullName evidence="1">Uncharacterized protein</fullName>
    </submittedName>
</protein>
<dbReference type="EMBL" id="CP094538">
    <property type="protein sequence ID" value="UOE36813.1"/>
    <property type="molecule type" value="Genomic_DNA"/>
</dbReference>
<accession>A0ABY4BCF3</accession>
<proteinExistence type="predicted"/>
<dbReference type="Proteomes" id="UP000831390">
    <property type="component" value="Plasmid unnamed4"/>
</dbReference>
<gene>
    <name evidence="1" type="ORF">MTP16_25385</name>
</gene>
<reference evidence="1 2" key="1">
    <citation type="submission" date="2022-03" db="EMBL/GenBank/DDBJ databases">
        <title>Hymenobactersp. isolated from the air.</title>
        <authorList>
            <person name="Won M."/>
            <person name="Kwon S.-W."/>
        </authorList>
    </citation>
    <scope>NUCLEOTIDE SEQUENCE [LARGE SCALE GENOMIC DNA]</scope>
    <source>
        <strain evidence="1 2">KACC 22596</strain>
        <plasmid evidence="1 2">unnamed4</plasmid>
    </source>
</reference>
<name>A0ABY4BCF3_9BACT</name>
<dbReference type="RefSeq" id="WP_243521030.1">
    <property type="nucleotide sequence ID" value="NZ_CP094538.1"/>
</dbReference>